<dbReference type="EMBL" id="NUIL01000067">
    <property type="protein sequence ID" value="PGO21323.1"/>
    <property type="molecule type" value="Genomic_DNA"/>
</dbReference>
<evidence type="ECO:0000313" key="2">
    <source>
        <dbReference type="Proteomes" id="UP000223777"/>
    </source>
</evidence>
<evidence type="ECO:0000313" key="1">
    <source>
        <dbReference type="EMBL" id="PGO21323.1"/>
    </source>
</evidence>
<comment type="caution">
    <text evidence="1">The sequence shown here is derived from an EMBL/GenBank/DDBJ whole genome shotgun (WGS) entry which is preliminary data.</text>
</comment>
<proteinExistence type="predicted"/>
<dbReference type="RefSeq" id="WP_098767887.1">
    <property type="nucleotide sequence ID" value="NZ_NUIL01000067.1"/>
</dbReference>
<dbReference type="AlphaFoldDB" id="A0A2B9PF79"/>
<dbReference type="Pfam" id="PF21813">
    <property type="entry name" value="DUF6882"/>
    <property type="match status" value="1"/>
</dbReference>
<name>A0A2B9PF79_BACCE</name>
<sequence>MSMTDEQFDKFLDYCYENLVEKQTKLLQEYAIETFNEYWYDQEKSILQFKSNNQVKLEFNVIFIGSWSKKSDSWMWSWANKSMTDNVRNNSLKIKELQQLTGFDIFANPSFECNESTAHELTAFAVEHLQAKGMYISPNGQTELYMAIMSTTTR</sequence>
<protein>
    <submittedName>
        <fullName evidence="1">Uncharacterized protein</fullName>
    </submittedName>
</protein>
<accession>A0A2B9PF79</accession>
<dbReference type="InterPro" id="IPR049249">
    <property type="entry name" value="DUF6882"/>
</dbReference>
<organism evidence="1 2">
    <name type="scientific">Bacillus cereus</name>
    <dbReference type="NCBI Taxonomy" id="1396"/>
    <lineage>
        <taxon>Bacteria</taxon>
        <taxon>Bacillati</taxon>
        <taxon>Bacillota</taxon>
        <taxon>Bacilli</taxon>
        <taxon>Bacillales</taxon>
        <taxon>Bacillaceae</taxon>
        <taxon>Bacillus</taxon>
        <taxon>Bacillus cereus group</taxon>
    </lineage>
</organism>
<gene>
    <name evidence="1" type="ORF">CN984_28905</name>
</gene>
<reference evidence="1 2" key="1">
    <citation type="submission" date="2017-09" db="EMBL/GenBank/DDBJ databases">
        <title>Large-scale bioinformatics analysis of Bacillus genomes uncovers conserved roles of natural products in bacterial physiology.</title>
        <authorList>
            <consortium name="Agbiome Team Llc"/>
            <person name="Bleich R.M."/>
            <person name="Grubbs K.J."/>
            <person name="Santa Maria K.C."/>
            <person name="Allen S.E."/>
            <person name="Farag S."/>
            <person name="Shank E.A."/>
            <person name="Bowers A."/>
        </authorList>
    </citation>
    <scope>NUCLEOTIDE SEQUENCE [LARGE SCALE GENOMIC DNA]</scope>
    <source>
        <strain evidence="1 2">AFS050027</strain>
    </source>
</reference>
<dbReference type="Proteomes" id="UP000223777">
    <property type="component" value="Unassembled WGS sequence"/>
</dbReference>